<protein>
    <submittedName>
        <fullName evidence="2">Uncharacterized protein</fullName>
    </submittedName>
</protein>
<dbReference type="AlphaFoldDB" id="A0A6U6J294"/>
<dbReference type="EMBL" id="HBKQ01049013">
    <property type="protein sequence ID" value="CAE2274192.1"/>
    <property type="molecule type" value="Transcribed_RNA"/>
</dbReference>
<gene>
    <name evidence="2" type="ORF">OAUR00152_LOCUS33862</name>
    <name evidence="3" type="ORF">OAUR00152_LOCUS33863</name>
</gene>
<evidence type="ECO:0000256" key="1">
    <source>
        <dbReference type="SAM" id="MobiDB-lite"/>
    </source>
</evidence>
<dbReference type="EMBL" id="HBKQ01049014">
    <property type="protein sequence ID" value="CAE2274197.1"/>
    <property type="molecule type" value="Transcribed_RNA"/>
</dbReference>
<evidence type="ECO:0000313" key="3">
    <source>
        <dbReference type="EMBL" id="CAE2274197.1"/>
    </source>
</evidence>
<evidence type="ECO:0000313" key="2">
    <source>
        <dbReference type="EMBL" id="CAE2274192.1"/>
    </source>
</evidence>
<accession>A0A6U6J294</accession>
<reference evidence="2" key="1">
    <citation type="submission" date="2021-01" db="EMBL/GenBank/DDBJ databases">
        <authorList>
            <person name="Corre E."/>
            <person name="Pelletier E."/>
            <person name="Niang G."/>
            <person name="Scheremetjew M."/>
            <person name="Finn R."/>
            <person name="Kale V."/>
            <person name="Holt S."/>
            <person name="Cochrane G."/>
            <person name="Meng A."/>
            <person name="Brown T."/>
            <person name="Cohen L."/>
        </authorList>
    </citation>
    <scope>NUCLEOTIDE SEQUENCE</scope>
    <source>
        <strain evidence="2">Isolate 1302-5</strain>
    </source>
</reference>
<sequence>MYRTISSTLESNPAGSGASSAADASESEGGGGGVTVVLASSSCFTHNGATDVLLSVRRFHWGRGFPCWLFIFRFQSRRVQFDGWGGAPGSLGLLFFPPDLSFVPSDVKGDELRAFLSPLSPANHLSRSILSLFGEIVPILVAVVENNVVLRRDVEPPSSFRLQLGDHHHLFERSPGSAACRRRRRC</sequence>
<proteinExistence type="predicted"/>
<feature type="compositionally biased region" description="Low complexity" evidence="1">
    <location>
        <begin position="10"/>
        <end position="24"/>
    </location>
</feature>
<name>A0A6U6J294_9STRA</name>
<organism evidence="2">
    <name type="scientific">Odontella aurita</name>
    <dbReference type="NCBI Taxonomy" id="265563"/>
    <lineage>
        <taxon>Eukaryota</taxon>
        <taxon>Sar</taxon>
        <taxon>Stramenopiles</taxon>
        <taxon>Ochrophyta</taxon>
        <taxon>Bacillariophyta</taxon>
        <taxon>Mediophyceae</taxon>
        <taxon>Biddulphiophycidae</taxon>
        <taxon>Eupodiscales</taxon>
        <taxon>Odontellaceae</taxon>
        <taxon>Odontella</taxon>
    </lineage>
</organism>
<feature type="region of interest" description="Disordered" evidence="1">
    <location>
        <begin position="1"/>
        <end position="27"/>
    </location>
</feature>